<name>A0A9Q3EWF9_9BASI</name>
<gene>
    <name evidence="2" type="ORF">O181_065861</name>
</gene>
<reference evidence="2" key="1">
    <citation type="submission" date="2021-03" db="EMBL/GenBank/DDBJ databases">
        <title>Draft genome sequence of rust myrtle Austropuccinia psidii MF-1, a brazilian biotype.</title>
        <authorList>
            <person name="Quecine M.C."/>
            <person name="Pachon D.M.R."/>
            <person name="Bonatelli M.L."/>
            <person name="Correr F.H."/>
            <person name="Franceschini L.M."/>
            <person name="Leite T.F."/>
            <person name="Margarido G.R.A."/>
            <person name="Almeida C.A."/>
            <person name="Ferrarezi J.A."/>
            <person name="Labate C.A."/>
        </authorList>
    </citation>
    <scope>NUCLEOTIDE SEQUENCE</scope>
    <source>
        <strain evidence="2">MF-1</strain>
    </source>
</reference>
<accession>A0A9Q3EWF9</accession>
<keyword evidence="3" id="KW-1185">Reference proteome</keyword>
<organism evidence="2 3">
    <name type="scientific">Austropuccinia psidii MF-1</name>
    <dbReference type="NCBI Taxonomy" id="1389203"/>
    <lineage>
        <taxon>Eukaryota</taxon>
        <taxon>Fungi</taxon>
        <taxon>Dikarya</taxon>
        <taxon>Basidiomycota</taxon>
        <taxon>Pucciniomycotina</taxon>
        <taxon>Pucciniomycetes</taxon>
        <taxon>Pucciniales</taxon>
        <taxon>Sphaerophragmiaceae</taxon>
        <taxon>Austropuccinia</taxon>
    </lineage>
</organism>
<dbReference type="EMBL" id="AVOT02032394">
    <property type="protein sequence ID" value="MBW0526146.1"/>
    <property type="molecule type" value="Genomic_DNA"/>
</dbReference>
<dbReference type="AlphaFoldDB" id="A0A9Q3EWF9"/>
<evidence type="ECO:0000256" key="1">
    <source>
        <dbReference type="SAM" id="MobiDB-lite"/>
    </source>
</evidence>
<evidence type="ECO:0000313" key="2">
    <source>
        <dbReference type="EMBL" id="MBW0526146.1"/>
    </source>
</evidence>
<dbReference type="Proteomes" id="UP000765509">
    <property type="component" value="Unassembled WGS sequence"/>
</dbReference>
<comment type="caution">
    <text evidence="2">The sequence shown here is derived from an EMBL/GenBank/DDBJ whole genome shotgun (WGS) entry which is preliminary data.</text>
</comment>
<evidence type="ECO:0000313" key="3">
    <source>
        <dbReference type="Proteomes" id="UP000765509"/>
    </source>
</evidence>
<proteinExistence type="predicted"/>
<sequence length="90" mass="10603">MESKITYLDSFRLIRSGNPTRLPSGFTLLRHQQISDQESPYFQIPGRIQERKRIIGQEHDFFQPEEEKVRSYDPEVVGPAERSIKNNKKL</sequence>
<protein>
    <submittedName>
        <fullName evidence="2">Uncharacterized protein</fullName>
    </submittedName>
</protein>
<feature type="region of interest" description="Disordered" evidence="1">
    <location>
        <begin position="65"/>
        <end position="90"/>
    </location>
</feature>